<dbReference type="EC" id="3.1.3.48" evidence="5"/>
<dbReference type="GO" id="GO:0030145">
    <property type="term" value="F:manganese ion binding"/>
    <property type="evidence" value="ECO:0007669"/>
    <property type="project" value="UniProtKB-UniRule"/>
</dbReference>
<gene>
    <name evidence="6" type="ORF">D1831_13765</name>
</gene>
<dbReference type="PIRSF" id="PIRSF016557">
    <property type="entry name" value="Caps_synth_CpsB"/>
    <property type="match status" value="1"/>
</dbReference>
<evidence type="ECO:0000313" key="7">
    <source>
        <dbReference type="Proteomes" id="UP000283633"/>
    </source>
</evidence>
<comment type="similarity">
    <text evidence="1 5">Belongs to the metallo-dependent hydrolases superfamily. CpsB/CapC family.</text>
</comment>
<keyword evidence="2 5" id="KW-0378">Hydrolase</keyword>
<dbReference type="InterPro" id="IPR016667">
    <property type="entry name" value="Caps_polysacc_synth_CpsB/CapC"/>
</dbReference>
<dbReference type="OrthoDB" id="9788539at2"/>
<evidence type="ECO:0000256" key="5">
    <source>
        <dbReference type="PIRNR" id="PIRNR016557"/>
    </source>
</evidence>
<evidence type="ECO:0000313" key="6">
    <source>
        <dbReference type="EMBL" id="RRK09248.1"/>
    </source>
</evidence>
<evidence type="ECO:0000256" key="3">
    <source>
        <dbReference type="ARBA" id="ARBA00022912"/>
    </source>
</evidence>
<dbReference type="GO" id="GO:0004725">
    <property type="term" value="F:protein tyrosine phosphatase activity"/>
    <property type="evidence" value="ECO:0007669"/>
    <property type="project" value="UniProtKB-UniRule"/>
</dbReference>
<dbReference type="InterPro" id="IPR016195">
    <property type="entry name" value="Pol/histidinol_Pase-like"/>
</dbReference>
<dbReference type="AlphaFoldDB" id="A0A426D3V4"/>
<organism evidence="6 7">
    <name type="scientific">Lactiplantibacillus garii</name>
    <dbReference type="NCBI Taxonomy" id="2306423"/>
    <lineage>
        <taxon>Bacteria</taxon>
        <taxon>Bacillati</taxon>
        <taxon>Bacillota</taxon>
        <taxon>Bacilli</taxon>
        <taxon>Lactobacillales</taxon>
        <taxon>Lactobacillaceae</taxon>
        <taxon>Lactiplantibacillus</taxon>
    </lineage>
</organism>
<keyword evidence="3 5" id="KW-0904">Protein phosphatase</keyword>
<dbReference type="EMBL" id="QWZQ01000079">
    <property type="protein sequence ID" value="RRK09248.1"/>
    <property type="molecule type" value="Genomic_DNA"/>
</dbReference>
<dbReference type="PANTHER" id="PTHR39181">
    <property type="entry name" value="TYROSINE-PROTEIN PHOSPHATASE YWQE"/>
    <property type="match status" value="1"/>
</dbReference>
<evidence type="ECO:0000256" key="1">
    <source>
        <dbReference type="ARBA" id="ARBA00005750"/>
    </source>
</evidence>
<accession>A0A426D3V4</accession>
<sequence length="257" mass="28771">MKKNSYVDLHCHILPKIDDGSPSLATSLDLARQAVADGIGTILATPHHMDRHYRNHAVDVEAAVTAFQRELDQHQIPLKIYAGQEVHLNGHLMDHLDDLLGIDTRSNYLLLELPHEMVPSYVDEMIFQLSCAGITPVIAHPERNAQLIAEPQRLYELVKQGVLAQVTATSLVGTFGGRVQRTAKEFVKCGLVQVVASDAHALTNREFAMTKAYKVLSEMNSEYPDQFEQNARDLLNGEDVAVPAITIPRKQRKFWLF</sequence>
<reference evidence="6 7" key="1">
    <citation type="submission" date="2018-08" db="EMBL/GenBank/DDBJ databases">
        <title>Genome Lactobacillus garii FI11369.</title>
        <authorList>
            <person name="Diaz M."/>
            <person name="Narbad A."/>
        </authorList>
    </citation>
    <scope>NUCLEOTIDE SEQUENCE [LARGE SCALE GENOMIC DNA]</scope>
    <source>
        <strain evidence="6 7">FI11369</strain>
    </source>
</reference>
<dbReference type="RefSeq" id="WP_125073400.1">
    <property type="nucleotide sequence ID" value="NZ_QWZQ01000079.1"/>
</dbReference>
<dbReference type="Proteomes" id="UP000283633">
    <property type="component" value="Unassembled WGS sequence"/>
</dbReference>
<name>A0A426D3V4_9LACO</name>
<dbReference type="SUPFAM" id="SSF89550">
    <property type="entry name" value="PHP domain-like"/>
    <property type="match status" value="1"/>
</dbReference>
<protein>
    <recommendedName>
        <fullName evidence="5">Tyrosine-protein phosphatase</fullName>
        <ecNumber evidence="5">3.1.3.48</ecNumber>
    </recommendedName>
</protein>
<evidence type="ECO:0000256" key="2">
    <source>
        <dbReference type="ARBA" id="ARBA00022801"/>
    </source>
</evidence>
<keyword evidence="7" id="KW-1185">Reference proteome</keyword>
<evidence type="ECO:0000256" key="4">
    <source>
        <dbReference type="ARBA" id="ARBA00051722"/>
    </source>
</evidence>
<dbReference type="Gene3D" id="3.20.20.140">
    <property type="entry name" value="Metal-dependent hydrolases"/>
    <property type="match status" value="1"/>
</dbReference>
<comment type="catalytic activity">
    <reaction evidence="4 5">
        <text>O-phospho-L-tyrosyl-[protein] + H2O = L-tyrosyl-[protein] + phosphate</text>
        <dbReference type="Rhea" id="RHEA:10684"/>
        <dbReference type="Rhea" id="RHEA-COMP:10136"/>
        <dbReference type="Rhea" id="RHEA-COMP:20101"/>
        <dbReference type="ChEBI" id="CHEBI:15377"/>
        <dbReference type="ChEBI" id="CHEBI:43474"/>
        <dbReference type="ChEBI" id="CHEBI:46858"/>
        <dbReference type="ChEBI" id="CHEBI:61978"/>
        <dbReference type="EC" id="3.1.3.48"/>
    </reaction>
</comment>
<dbReference type="PANTHER" id="PTHR39181:SF1">
    <property type="entry name" value="TYROSINE-PROTEIN PHOSPHATASE YWQE"/>
    <property type="match status" value="1"/>
</dbReference>
<proteinExistence type="inferred from homology"/>
<dbReference type="Pfam" id="PF19567">
    <property type="entry name" value="CpsB_CapC"/>
    <property type="match status" value="1"/>
</dbReference>
<comment type="caution">
    <text evidence="6">The sequence shown here is derived from an EMBL/GenBank/DDBJ whole genome shotgun (WGS) entry which is preliminary data.</text>
</comment>